<evidence type="ECO:0000313" key="1">
    <source>
        <dbReference type="EMBL" id="DAD31183.1"/>
    </source>
</evidence>
<dbReference type="Proteomes" id="UP000607653">
    <property type="component" value="Unassembled WGS sequence"/>
</dbReference>
<protein>
    <submittedName>
        <fullName evidence="1">Uncharacterized protein</fullName>
    </submittedName>
</protein>
<name>A0A822YGA5_NELNU</name>
<comment type="caution">
    <text evidence="1">The sequence shown here is derived from an EMBL/GenBank/DDBJ whole genome shotgun (WGS) entry which is preliminary data.</text>
</comment>
<dbReference type="AlphaFoldDB" id="A0A822YGA5"/>
<accession>A0A822YGA5</accession>
<sequence length="25" mass="2879">MYVEDVSAPGSPEFMYLESELVEEK</sequence>
<proteinExistence type="predicted"/>
<evidence type="ECO:0000313" key="2">
    <source>
        <dbReference type="Proteomes" id="UP000607653"/>
    </source>
</evidence>
<gene>
    <name evidence="1" type="ORF">HUJ06_010034</name>
</gene>
<keyword evidence="2" id="KW-1185">Reference proteome</keyword>
<organism evidence="1 2">
    <name type="scientific">Nelumbo nucifera</name>
    <name type="common">Sacred lotus</name>
    <dbReference type="NCBI Taxonomy" id="4432"/>
    <lineage>
        <taxon>Eukaryota</taxon>
        <taxon>Viridiplantae</taxon>
        <taxon>Streptophyta</taxon>
        <taxon>Embryophyta</taxon>
        <taxon>Tracheophyta</taxon>
        <taxon>Spermatophyta</taxon>
        <taxon>Magnoliopsida</taxon>
        <taxon>Proteales</taxon>
        <taxon>Nelumbonaceae</taxon>
        <taxon>Nelumbo</taxon>
    </lineage>
</organism>
<reference evidence="1 2" key="1">
    <citation type="journal article" date="2020" name="Mol. Biol. Evol.">
        <title>Distinct Expression and Methylation Patterns for Genes with Different Fates following a Single Whole-Genome Duplication in Flowering Plants.</title>
        <authorList>
            <person name="Shi T."/>
            <person name="Rahmani R.S."/>
            <person name="Gugger P.F."/>
            <person name="Wang M."/>
            <person name="Li H."/>
            <person name="Zhang Y."/>
            <person name="Li Z."/>
            <person name="Wang Q."/>
            <person name="Van de Peer Y."/>
            <person name="Marchal K."/>
            <person name="Chen J."/>
        </authorList>
    </citation>
    <scope>NUCLEOTIDE SEQUENCE [LARGE SCALE GENOMIC DNA]</scope>
    <source>
        <tissue evidence="1">Leaf</tissue>
    </source>
</reference>
<dbReference type="EMBL" id="DUZY01000003">
    <property type="protein sequence ID" value="DAD31183.1"/>
    <property type="molecule type" value="Genomic_DNA"/>
</dbReference>